<reference evidence="3" key="1">
    <citation type="submission" date="2017-01" db="EMBL/GenBank/DDBJ databases">
        <title>Comparative genomics of anhydrobiosis in the tardigrade Hypsibius dujardini.</title>
        <authorList>
            <person name="Yoshida Y."/>
            <person name="Koutsovoulos G."/>
            <person name="Laetsch D."/>
            <person name="Stevens L."/>
            <person name="Kumar S."/>
            <person name="Horikawa D."/>
            <person name="Ishino K."/>
            <person name="Komine S."/>
            <person name="Tomita M."/>
            <person name="Blaxter M."/>
            <person name="Arakawa K."/>
        </authorList>
    </citation>
    <scope>NUCLEOTIDE SEQUENCE [LARGE SCALE GENOMIC DNA]</scope>
    <source>
        <strain evidence="3">Z151</strain>
    </source>
</reference>
<accession>A0A1W0X2C3</accession>
<evidence type="ECO:0000256" key="1">
    <source>
        <dbReference type="SAM" id="MobiDB-lite"/>
    </source>
</evidence>
<comment type="caution">
    <text evidence="2">The sequence shown here is derived from an EMBL/GenBank/DDBJ whole genome shotgun (WGS) entry which is preliminary data.</text>
</comment>
<evidence type="ECO:0000313" key="2">
    <source>
        <dbReference type="EMBL" id="OQV21633.1"/>
    </source>
</evidence>
<name>A0A1W0X2C3_HYPEX</name>
<keyword evidence="3" id="KW-1185">Reference proteome</keyword>
<dbReference type="EMBL" id="MTYJ01000022">
    <property type="protein sequence ID" value="OQV21633.1"/>
    <property type="molecule type" value="Genomic_DNA"/>
</dbReference>
<protein>
    <submittedName>
        <fullName evidence="2">Uncharacterized protein</fullName>
    </submittedName>
</protein>
<organism evidence="2 3">
    <name type="scientific">Hypsibius exemplaris</name>
    <name type="common">Freshwater tardigrade</name>
    <dbReference type="NCBI Taxonomy" id="2072580"/>
    <lineage>
        <taxon>Eukaryota</taxon>
        <taxon>Metazoa</taxon>
        <taxon>Ecdysozoa</taxon>
        <taxon>Tardigrada</taxon>
        <taxon>Eutardigrada</taxon>
        <taxon>Parachela</taxon>
        <taxon>Hypsibioidea</taxon>
        <taxon>Hypsibiidae</taxon>
        <taxon>Hypsibius</taxon>
    </lineage>
</organism>
<dbReference type="Proteomes" id="UP000192578">
    <property type="component" value="Unassembled WGS sequence"/>
</dbReference>
<gene>
    <name evidence="2" type="ORF">BV898_04532</name>
</gene>
<proteinExistence type="predicted"/>
<dbReference type="AlphaFoldDB" id="A0A1W0X2C3"/>
<evidence type="ECO:0000313" key="3">
    <source>
        <dbReference type="Proteomes" id="UP000192578"/>
    </source>
</evidence>
<sequence length="150" mass="17005">MKFLLAIGIATAVFGSLLYGGLAETMDHHHQHQDTEAEHGNNRYKRWSWWDVSGPPYRAFDHEPFATPPSLLFAMPRPGPVLRVPIEGTKAGFSQFVRDRVARGSGIPSGTTDLTRPQIWNNLKELGKKLAGSNQKPFNPNRWMPTRRWN</sequence>
<feature type="region of interest" description="Disordered" evidence="1">
    <location>
        <begin position="130"/>
        <end position="150"/>
    </location>
</feature>